<reference evidence="1 2" key="1">
    <citation type="journal article" date="2019" name="Sci. Rep.">
        <title>Orb-weaving spider Araneus ventricosus genome elucidates the spidroin gene catalogue.</title>
        <authorList>
            <person name="Kono N."/>
            <person name="Nakamura H."/>
            <person name="Ohtoshi R."/>
            <person name="Moran D.A.P."/>
            <person name="Shinohara A."/>
            <person name="Yoshida Y."/>
            <person name="Fujiwara M."/>
            <person name="Mori M."/>
            <person name="Tomita M."/>
            <person name="Arakawa K."/>
        </authorList>
    </citation>
    <scope>NUCLEOTIDE SEQUENCE [LARGE SCALE GENOMIC DNA]</scope>
</reference>
<evidence type="ECO:0000313" key="1">
    <source>
        <dbReference type="EMBL" id="GBM61828.1"/>
    </source>
</evidence>
<keyword evidence="2" id="KW-1185">Reference proteome</keyword>
<accession>A0A4Y2HA83</accession>
<sequence>MGWISARFGFASFSMDRPDYRAFRISACPDYRGSTVVLQNNLGALSPRYCHGERTFDDSGPVMPNTITGPERVKCTIW</sequence>
<dbReference type="EMBL" id="BGPR01001786">
    <property type="protein sequence ID" value="GBM61828.1"/>
    <property type="molecule type" value="Genomic_DNA"/>
</dbReference>
<proteinExistence type="predicted"/>
<comment type="caution">
    <text evidence="1">The sequence shown here is derived from an EMBL/GenBank/DDBJ whole genome shotgun (WGS) entry which is preliminary data.</text>
</comment>
<protein>
    <submittedName>
        <fullName evidence="1">Uncharacterized protein</fullName>
    </submittedName>
</protein>
<gene>
    <name evidence="1" type="ORF">AVEN_105576_1</name>
</gene>
<organism evidence="1 2">
    <name type="scientific">Araneus ventricosus</name>
    <name type="common">Orbweaver spider</name>
    <name type="synonym">Epeira ventricosa</name>
    <dbReference type="NCBI Taxonomy" id="182803"/>
    <lineage>
        <taxon>Eukaryota</taxon>
        <taxon>Metazoa</taxon>
        <taxon>Ecdysozoa</taxon>
        <taxon>Arthropoda</taxon>
        <taxon>Chelicerata</taxon>
        <taxon>Arachnida</taxon>
        <taxon>Araneae</taxon>
        <taxon>Araneomorphae</taxon>
        <taxon>Entelegynae</taxon>
        <taxon>Araneoidea</taxon>
        <taxon>Araneidae</taxon>
        <taxon>Araneus</taxon>
    </lineage>
</organism>
<dbReference type="AlphaFoldDB" id="A0A4Y2HA83"/>
<name>A0A4Y2HA83_ARAVE</name>
<evidence type="ECO:0000313" key="2">
    <source>
        <dbReference type="Proteomes" id="UP000499080"/>
    </source>
</evidence>
<dbReference type="Proteomes" id="UP000499080">
    <property type="component" value="Unassembled WGS sequence"/>
</dbReference>